<protein>
    <recommendedName>
        <fullName evidence="1">Reverse transcriptase Ty1/copia-type domain-containing protein</fullName>
    </recommendedName>
</protein>
<dbReference type="PANTHER" id="PTHR11439:SF455">
    <property type="entry name" value="RLK (RECEPTOR-LIKE PROTEIN KINASE) 8, PUTATIVE-RELATED"/>
    <property type="match status" value="1"/>
</dbReference>
<dbReference type="InterPro" id="IPR013103">
    <property type="entry name" value="RVT_2"/>
</dbReference>
<organism evidence="2 3">
    <name type="scientific">Hibiscus sabdariffa</name>
    <name type="common">roselle</name>
    <dbReference type="NCBI Taxonomy" id="183260"/>
    <lineage>
        <taxon>Eukaryota</taxon>
        <taxon>Viridiplantae</taxon>
        <taxon>Streptophyta</taxon>
        <taxon>Embryophyta</taxon>
        <taxon>Tracheophyta</taxon>
        <taxon>Spermatophyta</taxon>
        <taxon>Magnoliopsida</taxon>
        <taxon>eudicotyledons</taxon>
        <taxon>Gunneridae</taxon>
        <taxon>Pentapetalae</taxon>
        <taxon>rosids</taxon>
        <taxon>malvids</taxon>
        <taxon>Malvales</taxon>
        <taxon>Malvaceae</taxon>
        <taxon>Malvoideae</taxon>
        <taxon>Hibiscus</taxon>
    </lineage>
</organism>
<dbReference type="PANTHER" id="PTHR11439">
    <property type="entry name" value="GAG-POL-RELATED RETROTRANSPOSON"/>
    <property type="match status" value="1"/>
</dbReference>
<dbReference type="EMBL" id="JBBPBN010000005">
    <property type="protein sequence ID" value="KAK9038646.1"/>
    <property type="molecule type" value="Genomic_DNA"/>
</dbReference>
<gene>
    <name evidence="2" type="ORF">V6N11_023503</name>
</gene>
<name>A0ABR2TMM3_9ROSI</name>
<keyword evidence="3" id="KW-1185">Reference proteome</keyword>
<dbReference type="Proteomes" id="UP001396334">
    <property type="component" value="Unassembled WGS sequence"/>
</dbReference>
<dbReference type="CDD" id="cd09272">
    <property type="entry name" value="RNase_HI_RT_Ty1"/>
    <property type="match status" value="1"/>
</dbReference>
<evidence type="ECO:0000313" key="3">
    <source>
        <dbReference type="Proteomes" id="UP001396334"/>
    </source>
</evidence>
<reference evidence="2 3" key="1">
    <citation type="journal article" date="2024" name="G3 (Bethesda)">
        <title>Genome assembly of Hibiscus sabdariffa L. provides insights into metabolisms of medicinal natural products.</title>
        <authorList>
            <person name="Kim T."/>
        </authorList>
    </citation>
    <scope>NUCLEOTIDE SEQUENCE [LARGE SCALE GENOMIC DNA]</scope>
    <source>
        <strain evidence="2">TK-2024</strain>
        <tissue evidence="2">Old leaves</tissue>
    </source>
</reference>
<dbReference type="Pfam" id="PF07727">
    <property type="entry name" value="RVT_2"/>
    <property type="match status" value="2"/>
</dbReference>
<feature type="domain" description="Reverse transcriptase Ty1/copia-type" evidence="1">
    <location>
        <begin position="97"/>
        <end position="204"/>
    </location>
</feature>
<dbReference type="SUPFAM" id="SSF56672">
    <property type="entry name" value="DNA/RNA polymerases"/>
    <property type="match status" value="1"/>
</dbReference>
<feature type="domain" description="Reverse transcriptase Ty1/copia-type" evidence="1">
    <location>
        <begin position="207"/>
        <end position="294"/>
    </location>
</feature>
<dbReference type="InterPro" id="IPR043502">
    <property type="entry name" value="DNA/RNA_pol_sf"/>
</dbReference>
<comment type="caution">
    <text evidence="2">The sequence shown here is derived from an EMBL/GenBank/DDBJ whole genome shotgun (WGS) entry which is preliminary data.</text>
</comment>
<evidence type="ECO:0000313" key="2">
    <source>
        <dbReference type="EMBL" id="KAK9038646.1"/>
    </source>
</evidence>
<accession>A0ABR2TMM3</accession>
<proteinExistence type="predicted"/>
<sequence>MVVRDVLVDDEPGEEAVEQGSVGVDHDQDKQLGLNGGSSSVHVQNCHLMVTRSTKGIFKPKIFFACSTEEPGSVHQALDDPLWKEAVLAEYDALQRNNTWKLVLLPEGRKAVSCKWLFKIKRNADGSMARYKARLVAKGFSQMPGQDYSDTFSLVVKTTTVNVVLSLAVKYGRRLHQVDVNNAFLNGELGEDVYMEQPPGFEVSAVDGSSNYVYILVYIDDIIITRKRDEEVEEVVKSLSEKFALKDLGELSYFLGVEVQRTEGELILSQRKYILELLERTKMTQAKLASTPLIVTSKLTKDEGSLIEDARGFRSIVGALLYLNHTRPDIAFAVNKVAQFMHAPREAHWEAVKRILKYLNGTLNFGLVFRCDKLETGLVAFADADWGSNLNDRRSISGYCVYLGNNLVSWGSKKQKSVSRSTTEAEYRSVADVVSEIVWLKALLTDMGVTMRESPVVWSDNTSTVAMSANPVFHAKSKHVELDIHFIRENVIPSNGPSRISNYDQ</sequence>
<evidence type="ECO:0000259" key="1">
    <source>
        <dbReference type="Pfam" id="PF07727"/>
    </source>
</evidence>